<name>A0AAD4FQH8_9GAMM</name>
<evidence type="ECO:0008006" key="5">
    <source>
        <dbReference type="Google" id="ProtNLM"/>
    </source>
</evidence>
<dbReference type="AlphaFoldDB" id="A0AAD4FQH8"/>
<dbReference type="Pfam" id="PF18065">
    <property type="entry name" value="PatG_C"/>
    <property type="match status" value="1"/>
</dbReference>
<accession>A0AAD4FQH8</accession>
<dbReference type="EMBL" id="AHBZ03000027">
    <property type="protein sequence ID" value="KAF7765019.1"/>
    <property type="molecule type" value="Genomic_DNA"/>
</dbReference>
<evidence type="ECO:0000259" key="1">
    <source>
        <dbReference type="Pfam" id="PF18047"/>
    </source>
</evidence>
<dbReference type="Proteomes" id="UP000016487">
    <property type="component" value="Unassembled WGS sequence"/>
</dbReference>
<evidence type="ECO:0000259" key="2">
    <source>
        <dbReference type="Pfam" id="PF18065"/>
    </source>
</evidence>
<sequence>MYHKNKSAYQRVEKPMVLQRALTEKIEFETQPMSRHYVYCVGNINAKFPTLNLEKELNQNSIMSSSPLPMLENVNDNIALERLNRNTQLYQVLFKSLSQPQNNYIARAMDWVLDNRFNEQQYKLILTNDELLTQCISALGRNESSTDGQVVVIGVTSGEGEMHVTAIMPTAVMPYGQVCHGDKSTNAHFTQLVQEITALDSSAGCTDGARALNFVLYNTVDLYNHSYSLYYNSSADGPNPSGYQLLDVNTDTLSTGDRIVVNVIFKYQGINTGALQYWYYRVDVTGEYPFITSAWQQYLPHHTF</sequence>
<gene>
    <name evidence="3" type="ORF">PCIT_b1146</name>
</gene>
<dbReference type="InterPro" id="IPR040636">
    <property type="entry name" value="PatG_C"/>
</dbReference>
<feature type="domain" description="PatG C-terminal" evidence="2">
    <location>
        <begin position="183"/>
        <end position="298"/>
    </location>
</feature>
<dbReference type="RefSeq" id="WP_010366560.1">
    <property type="nucleotide sequence ID" value="NZ_AHBZ03000027.1"/>
</dbReference>
<reference evidence="3" key="2">
    <citation type="submission" date="2015-03" db="EMBL/GenBank/DDBJ databases">
        <title>Genome sequence of Pseudoalteromonas citrea.</title>
        <authorList>
            <person name="Xie B.-B."/>
            <person name="Rong J.-C."/>
            <person name="Qin Q.-L."/>
            <person name="Zhang Y.-Z."/>
        </authorList>
    </citation>
    <scope>NUCLEOTIDE SEQUENCE</scope>
    <source>
        <strain evidence="3">DSM 8771</strain>
    </source>
</reference>
<proteinExistence type="predicted"/>
<feature type="domain" description="PatG" evidence="1">
    <location>
        <begin position="37"/>
        <end position="116"/>
    </location>
</feature>
<reference evidence="3" key="1">
    <citation type="journal article" date="2012" name="J. Bacteriol.">
        <title>Genome sequences of type strains of seven species of the marine bacterium Pseudoalteromonas.</title>
        <authorList>
            <person name="Xie B.B."/>
            <person name="Shu Y.L."/>
            <person name="Qin Q.L."/>
            <person name="Rong J.C."/>
            <person name="Zhang X.Y."/>
            <person name="Chen X.L."/>
            <person name="Shi M."/>
            <person name="He H.L."/>
            <person name="Zhou B.C."/>
            <person name="Zhang Y.Z."/>
        </authorList>
    </citation>
    <scope>NUCLEOTIDE SEQUENCE</scope>
    <source>
        <strain evidence="3">DSM 8771</strain>
    </source>
</reference>
<organism evidence="3 4">
    <name type="scientific">Pseudoalteromonas citrea</name>
    <dbReference type="NCBI Taxonomy" id="43655"/>
    <lineage>
        <taxon>Bacteria</taxon>
        <taxon>Pseudomonadati</taxon>
        <taxon>Pseudomonadota</taxon>
        <taxon>Gammaproteobacteria</taxon>
        <taxon>Alteromonadales</taxon>
        <taxon>Pseudoalteromonadaceae</taxon>
        <taxon>Pseudoalteromonas</taxon>
    </lineage>
</organism>
<dbReference type="Pfam" id="PF18047">
    <property type="entry name" value="PatG_D"/>
    <property type="match status" value="1"/>
</dbReference>
<dbReference type="InterPro" id="IPR040483">
    <property type="entry name" value="PatG_dom"/>
</dbReference>
<protein>
    <recommendedName>
        <fullName evidence="5">PatG domain-containing protein</fullName>
    </recommendedName>
</protein>
<evidence type="ECO:0000313" key="3">
    <source>
        <dbReference type="EMBL" id="KAF7765019.1"/>
    </source>
</evidence>
<evidence type="ECO:0000313" key="4">
    <source>
        <dbReference type="Proteomes" id="UP000016487"/>
    </source>
</evidence>
<comment type="caution">
    <text evidence="3">The sequence shown here is derived from an EMBL/GenBank/DDBJ whole genome shotgun (WGS) entry which is preliminary data.</text>
</comment>